<evidence type="ECO:0000313" key="3">
    <source>
        <dbReference type="Proteomes" id="UP000708208"/>
    </source>
</evidence>
<organism evidence="2 3">
    <name type="scientific">Allacma fusca</name>
    <dbReference type="NCBI Taxonomy" id="39272"/>
    <lineage>
        <taxon>Eukaryota</taxon>
        <taxon>Metazoa</taxon>
        <taxon>Ecdysozoa</taxon>
        <taxon>Arthropoda</taxon>
        <taxon>Hexapoda</taxon>
        <taxon>Collembola</taxon>
        <taxon>Symphypleona</taxon>
        <taxon>Sminthuridae</taxon>
        <taxon>Allacma</taxon>
    </lineage>
</organism>
<dbReference type="EMBL" id="CAJVCH010026749">
    <property type="protein sequence ID" value="CAG7701078.1"/>
    <property type="molecule type" value="Genomic_DNA"/>
</dbReference>
<feature type="transmembrane region" description="Helical" evidence="1">
    <location>
        <begin position="362"/>
        <end position="384"/>
    </location>
</feature>
<accession>A0A8J2NUJ8</accession>
<evidence type="ECO:0000313" key="2">
    <source>
        <dbReference type="EMBL" id="CAG7701078.1"/>
    </source>
</evidence>
<feature type="transmembrane region" description="Helical" evidence="1">
    <location>
        <begin position="118"/>
        <end position="137"/>
    </location>
</feature>
<feature type="transmembrane region" description="Helical" evidence="1">
    <location>
        <begin position="63"/>
        <end position="87"/>
    </location>
</feature>
<dbReference type="AlphaFoldDB" id="A0A8J2NUJ8"/>
<gene>
    <name evidence="2" type="ORF">AFUS01_LOCUS4306</name>
</gene>
<keyword evidence="1" id="KW-0472">Membrane</keyword>
<name>A0A8J2NUJ8_9HEXA</name>
<feature type="transmembrane region" description="Helical" evidence="1">
    <location>
        <begin position="170"/>
        <end position="197"/>
    </location>
</feature>
<dbReference type="Proteomes" id="UP000708208">
    <property type="component" value="Unassembled WGS sequence"/>
</dbReference>
<keyword evidence="1" id="KW-0812">Transmembrane</keyword>
<comment type="caution">
    <text evidence="2">The sequence shown here is derived from an EMBL/GenBank/DDBJ whole genome shotgun (WGS) entry which is preliminary data.</text>
</comment>
<proteinExistence type="predicted"/>
<keyword evidence="1" id="KW-1133">Transmembrane helix</keyword>
<feature type="transmembrane region" description="Helical" evidence="1">
    <location>
        <begin position="217"/>
        <end position="247"/>
    </location>
</feature>
<protein>
    <submittedName>
        <fullName evidence="2">Uncharacterized protein</fullName>
    </submittedName>
</protein>
<keyword evidence="3" id="KW-1185">Reference proteome</keyword>
<sequence length="403" mass="45573">MPTWHIQPTLVDTKAEIVCIWADLAEFSIEFDRFETLAKNYKHTPPSLKPTTKFTISIKELQIGYLLANGSLQLIAGTSLTYFIFIFQLKFSERSDSCYPPVQEMASKPGLANLSDNINFYLSFLGIVITHFIIRVNSIVSWRQTLRLIEEAKALLGRYKSIQIPKIVNLCPYVALAVTFSALEVVAGFYMVLKYYIIEGPYPSEYYLFLSRNGTVYKSFGVIFEAVSTLALAYIIIYIFCLGAVLIQVHANMLSGFQQQFIDPHFKIFEQTYKHCSKTTKLTSWHIQPTLVGTKAEVVRVWADQTEFSVEFGRLTQCFDMYIQIVGPYLLAIAFQSSLYAIKFLSSMSSFISNNKYDDVNGTIAIAALHTSVLLLVASFGNVFKQQVIGVISDKEILHRAVS</sequence>
<reference evidence="2" key="1">
    <citation type="submission" date="2021-06" db="EMBL/GenBank/DDBJ databases">
        <authorList>
            <person name="Hodson N. C."/>
            <person name="Mongue J. A."/>
            <person name="Jaron S. K."/>
        </authorList>
    </citation>
    <scope>NUCLEOTIDE SEQUENCE</scope>
</reference>
<evidence type="ECO:0000256" key="1">
    <source>
        <dbReference type="SAM" id="Phobius"/>
    </source>
</evidence>
<feature type="transmembrane region" description="Helical" evidence="1">
    <location>
        <begin position="321"/>
        <end position="342"/>
    </location>
</feature>